<dbReference type="Proteomes" id="UP000827889">
    <property type="component" value="Chromosome 1"/>
</dbReference>
<sequence>MRLGWEMSYHPRRILPPGETRKRKERESFYTAAPSAVAKTTTPRPLFRPATAPAQAAGKAKPAGEKSDCRLLAGYMAHEFLTMGTLFGQSLDPARLEAAPASGKPAEPKRAKPEAEPTGEAKEEGHASYADVAGILKSDGAHIPGIVNPTQLARWIHQT</sequence>
<feature type="compositionally biased region" description="Basic and acidic residues" evidence="1">
    <location>
        <begin position="19"/>
        <end position="28"/>
    </location>
</feature>
<evidence type="ECO:0000256" key="1">
    <source>
        <dbReference type="SAM" id="MobiDB-lite"/>
    </source>
</evidence>
<dbReference type="GeneID" id="115743429"/>
<feature type="region of interest" description="Disordered" evidence="1">
    <location>
        <begin position="1"/>
        <end position="65"/>
    </location>
</feature>
<keyword evidence="2" id="KW-1185">Reference proteome</keyword>
<dbReference type="PANTHER" id="PTHR34657:SF4">
    <property type="entry name" value="EMBRYO SAC DEVELOPMENT ARREST 6"/>
    <property type="match status" value="1"/>
</dbReference>
<reference evidence="2" key="1">
    <citation type="submission" date="2025-05" db="UniProtKB">
        <authorList>
            <consortium name="RefSeq"/>
        </authorList>
    </citation>
    <scope>NUCLEOTIDE SEQUENCE [LARGE SCALE GENOMIC DNA]</scope>
</reference>
<dbReference type="OrthoDB" id="687843at2759"/>
<dbReference type="PANTHER" id="PTHR34657">
    <property type="entry name" value="EMBRYO SAC DEVELOPMENT ARREST 6"/>
    <property type="match status" value="1"/>
</dbReference>
<feature type="compositionally biased region" description="Basic and acidic residues" evidence="1">
    <location>
        <begin position="106"/>
        <end position="126"/>
    </location>
</feature>
<protein>
    <submittedName>
        <fullName evidence="3">Uncharacterized protein LOC115743429</fullName>
    </submittedName>
</protein>
<evidence type="ECO:0000313" key="2">
    <source>
        <dbReference type="Proteomes" id="UP000827889"/>
    </source>
</evidence>
<organism evidence="2 3">
    <name type="scientific">Rhodamnia argentea</name>
    <dbReference type="NCBI Taxonomy" id="178133"/>
    <lineage>
        <taxon>Eukaryota</taxon>
        <taxon>Viridiplantae</taxon>
        <taxon>Streptophyta</taxon>
        <taxon>Embryophyta</taxon>
        <taxon>Tracheophyta</taxon>
        <taxon>Spermatophyta</taxon>
        <taxon>Magnoliopsida</taxon>
        <taxon>eudicotyledons</taxon>
        <taxon>Gunneridae</taxon>
        <taxon>Pentapetalae</taxon>
        <taxon>rosids</taxon>
        <taxon>malvids</taxon>
        <taxon>Myrtales</taxon>
        <taxon>Myrtaceae</taxon>
        <taxon>Myrtoideae</taxon>
        <taxon>Myrteae</taxon>
        <taxon>Australasian group</taxon>
        <taxon>Rhodamnia</taxon>
    </lineage>
</organism>
<accession>A0A8B8PHX7</accession>
<proteinExistence type="predicted"/>
<name>A0A8B8PHX7_9MYRT</name>
<feature type="compositionally biased region" description="Low complexity" evidence="1">
    <location>
        <begin position="49"/>
        <end position="61"/>
    </location>
</feature>
<dbReference type="KEGG" id="rarg:115743429"/>
<reference evidence="3" key="2">
    <citation type="submission" date="2025-08" db="UniProtKB">
        <authorList>
            <consortium name="RefSeq"/>
        </authorList>
    </citation>
    <scope>IDENTIFICATION</scope>
    <source>
        <tissue evidence="3">Leaf</tissue>
    </source>
</reference>
<dbReference type="RefSeq" id="XP_030534057.1">
    <property type="nucleotide sequence ID" value="XM_030678197.2"/>
</dbReference>
<dbReference type="AlphaFoldDB" id="A0A8B8PHX7"/>
<feature type="region of interest" description="Disordered" evidence="1">
    <location>
        <begin position="94"/>
        <end position="127"/>
    </location>
</feature>
<evidence type="ECO:0000313" key="3">
    <source>
        <dbReference type="RefSeq" id="XP_030534057.1"/>
    </source>
</evidence>
<gene>
    <name evidence="3" type="primary">LOC115743429</name>
</gene>